<evidence type="ECO:0008006" key="3">
    <source>
        <dbReference type="Google" id="ProtNLM"/>
    </source>
</evidence>
<proteinExistence type="predicted"/>
<comment type="caution">
    <text evidence="1">The sequence shown here is derived from an EMBL/GenBank/DDBJ whole genome shotgun (WGS) entry which is preliminary data.</text>
</comment>
<evidence type="ECO:0000313" key="1">
    <source>
        <dbReference type="EMBL" id="TDR52029.1"/>
    </source>
</evidence>
<protein>
    <recommendedName>
        <fullName evidence="3">DUF2971 family protein</fullName>
    </recommendedName>
</protein>
<evidence type="ECO:0000313" key="2">
    <source>
        <dbReference type="Proteomes" id="UP000295212"/>
    </source>
</evidence>
<dbReference type="OrthoDB" id="8550178at2"/>
<dbReference type="Proteomes" id="UP000295212">
    <property type="component" value="Unassembled WGS sequence"/>
</dbReference>
<organism evidence="1 2">
    <name type="scientific">Halomonas ventosae</name>
    <dbReference type="NCBI Taxonomy" id="229007"/>
    <lineage>
        <taxon>Bacteria</taxon>
        <taxon>Pseudomonadati</taxon>
        <taxon>Pseudomonadota</taxon>
        <taxon>Gammaproteobacteria</taxon>
        <taxon>Oceanospirillales</taxon>
        <taxon>Halomonadaceae</taxon>
        <taxon>Halomonas</taxon>
    </lineage>
</organism>
<dbReference type="InterPro" id="IPR021352">
    <property type="entry name" value="DUF2971"/>
</dbReference>
<dbReference type="EMBL" id="SNZJ01000014">
    <property type="protein sequence ID" value="TDR52029.1"/>
    <property type="molecule type" value="Genomic_DNA"/>
</dbReference>
<dbReference type="RefSeq" id="WP_133636562.1">
    <property type="nucleotide sequence ID" value="NZ_SNZJ01000014.1"/>
</dbReference>
<reference evidence="1 2" key="1">
    <citation type="submission" date="2019-03" db="EMBL/GenBank/DDBJ databases">
        <title>Genomic Encyclopedia of Type Strains, Phase III (KMG-III): the genomes of soil and plant-associated and newly described type strains.</title>
        <authorList>
            <person name="Whitman W."/>
        </authorList>
    </citation>
    <scope>NUCLEOTIDE SEQUENCE [LARGE SCALE GENOMIC DNA]</scope>
    <source>
        <strain evidence="1 2">CECT 5797</strain>
    </source>
</reference>
<accession>A0A4R6ZJ90</accession>
<name>A0A4R6ZJ90_9GAMM</name>
<dbReference type="AlphaFoldDB" id="A0A4R6ZJ90"/>
<dbReference type="Pfam" id="PF11185">
    <property type="entry name" value="DUF2971"/>
    <property type="match status" value="1"/>
</dbReference>
<sequence length="279" mass="32402">MRKKEYGHYTNQNGMMGIVGSEALRATNIKYLNDEHEFQHALDLIRKIMPETRFEQHHPDYSKYLEYIEAIEKKIQALDNYKSDSIFTVSFTEETDLLSQWRGYCPGNNGFCISIDADGIYEEACKIFNNVYLLDCVYNKEKKESDLKDLLNKHWFMFISAARSKEKEKVIDSLATEIILLASHFKHPSFSEEKEKRIVVILEYAPDNDLRFREGQFSIVPYIELPAPRSLINKIIIGPCSNKKLSKRSLEAFLEKMYGVPIFIGGPVVELSSTPYRSW</sequence>
<gene>
    <name evidence="1" type="ORF">DFP85_1142</name>
</gene>